<reference evidence="3" key="1">
    <citation type="journal article" date="2020" name="Stud. Mycol.">
        <title>101 Dothideomycetes genomes: a test case for predicting lifestyles and emergence of pathogens.</title>
        <authorList>
            <person name="Haridas S."/>
            <person name="Albert R."/>
            <person name="Binder M."/>
            <person name="Bloem J."/>
            <person name="Labutti K."/>
            <person name="Salamov A."/>
            <person name="Andreopoulos B."/>
            <person name="Baker S."/>
            <person name="Barry K."/>
            <person name="Bills G."/>
            <person name="Bluhm B."/>
            <person name="Cannon C."/>
            <person name="Castanera R."/>
            <person name="Culley D."/>
            <person name="Daum C."/>
            <person name="Ezra D."/>
            <person name="Gonzalez J."/>
            <person name="Henrissat B."/>
            <person name="Kuo A."/>
            <person name="Liang C."/>
            <person name="Lipzen A."/>
            <person name="Lutzoni F."/>
            <person name="Magnuson J."/>
            <person name="Mondo S."/>
            <person name="Nolan M."/>
            <person name="Ohm R."/>
            <person name="Pangilinan J."/>
            <person name="Park H.-J."/>
            <person name="Ramirez L."/>
            <person name="Alfaro M."/>
            <person name="Sun H."/>
            <person name="Tritt A."/>
            <person name="Yoshinaga Y."/>
            <person name="Zwiers L.-H."/>
            <person name="Turgeon B."/>
            <person name="Goodwin S."/>
            <person name="Spatafora J."/>
            <person name="Crous P."/>
            <person name="Grigoriev I."/>
        </authorList>
    </citation>
    <scope>NUCLEOTIDE SEQUENCE</scope>
    <source>
        <strain evidence="3">CBS 379.55</strain>
    </source>
</reference>
<keyword evidence="2" id="KW-0812">Transmembrane</keyword>
<dbReference type="RefSeq" id="XP_033659065.1">
    <property type="nucleotide sequence ID" value="XM_033799522.1"/>
</dbReference>
<evidence type="ECO:0000313" key="3">
    <source>
        <dbReference type="EMBL" id="KAF2281528.1"/>
    </source>
</evidence>
<keyword evidence="2" id="KW-0472">Membrane</keyword>
<dbReference type="EMBL" id="ML986484">
    <property type="protein sequence ID" value="KAF2281528.1"/>
    <property type="molecule type" value="Genomic_DNA"/>
</dbReference>
<name>A0A6A6K081_WESOR</name>
<dbReference type="GeneID" id="54552697"/>
<protein>
    <recommendedName>
        <fullName evidence="5">Mid2 domain-containing protein</fullName>
    </recommendedName>
</protein>
<evidence type="ECO:0000313" key="4">
    <source>
        <dbReference type="Proteomes" id="UP000800097"/>
    </source>
</evidence>
<accession>A0A6A6K081</accession>
<sequence length="339" mass="35928">MATTSSYTLHAGTPPVGALTTIWSPPASCLPLVNHWLEGRCLPSSGGTYSQYNKIYYSPAICPSGYTVACTRPTTSFGIGGSSDFYGPPLEPSETAQLCCPSSLICDRAVDFYCTRFAANGDTDPTNLAQAIQIRWQATDLPAFETPPITLSPTTVTSTSTNLVESGTGAATSAKGQYASGSSGLSKCAAVGIGVSVGIVILSFITAVLFFLKRRQSRIRSSAHQPALGYDEQDANNGNAPEAIANTPEHSTHDKLESDGSTSKHRNKLPAEVHVPNSIDHPIVELPVEPWESKSNIPIARVEMDLASKIPELQGASLQPLEKGEVANNQHISRATVQV</sequence>
<evidence type="ECO:0000256" key="2">
    <source>
        <dbReference type="SAM" id="Phobius"/>
    </source>
</evidence>
<feature type="region of interest" description="Disordered" evidence="1">
    <location>
        <begin position="222"/>
        <end position="266"/>
    </location>
</feature>
<feature type="transmembrane region" description="Helical" evidence="2">
    <location>
        <begin position="189"/>
        <end position="212"/>
    </location>
</feature>
<dbReference type="AlphaFoldDB" id="A0A6A6K081"/>
<dbReference type="Proteomes" id="UP000800097">
    <property type="component" value="Unassembled WGS sequence"/>
</dbReference>
<organism evidence="3 4">
    <name type="scientific">Westerdykella ornata</name>
    <dbReference type="NCBI Taxonomy" id="318751"/>
    <lineage>
        <taxon>Eukaryota</taxon>
        <taxon>Fungi</taxon>
        <taxon>Dikarya</taxon>
        <taxon>Ascomycota</taxon>
        <taxon>Pezizomycotina</taxon>
        <taxon>Dothideomycetes</taxon>
        <taxon>Pleosporomycetidae</taxon>
        <taxon>Pleosporales</taxon>
        <taxon>Sporormiaceae</taxon>
        <taxon>Westerdykella</taxon>
    </lineage>
</organism>
<gene>
    <name evidence="3" type="ORF">EI97DRAFT_438856</name>
</gene>
<keyword evidence="2" id="KW-1133">Transmembrane helix</keyword>
<keyword evidence="4" id="KW-1185">Reference proteome</keyword>
<dbReference type="OrthoDB" id="4770059at2759"/>
<proteinExistence type="predicted"/>
<evidence type="ECO:0000256" key="1">
    <source>
        <dbReference type="SAM" id="MobiDB-lite"/>
    </source>
</evidence>
<evidence type="ECO:0008006" key="5">
    <source>
        <dbReference type="Google" id="ProtNLM"/>
    </source>
</evidence>